<proteinExistence type="inferred from homology"/>
<dbReference type="Pfam" id="PF12826">
    <property type="entry name" value="HHH_2"/>
    <property type="match status" value="1"/>
</dbReference>
<gene>
    <name evidence="7 10" type="primary">uvrC</name>
    <name evidence="10" type="ORF">G3O08_01040</name>
</gene>
<keyword evidence="3 7" id="KW-0228">DNA excision</keyword>
<dbReference type="PANTHER" id="PTHR30562:SF1">
    <property type="entry name" value="UVRABC SYSTEM PROTEIN C"/>
    <property type="match status" value="1"/>
</dbReference>
<dbReference type="InterPro" id="IPR035901">
    <property type="entry name" value="GIY-YIG_endonuc_sf"/>
</dbReference>
<dbReference type="Gene3D" id="3.30.420.340">
    <property type="entry name" value="UvrC, RNAse H endonuclease domain"/>
    <property type="match status" value="1"/>
</dbReference>
<dbReference type="HAMAP" id="MF_00203">
    <property type="entry name" value="UvrC"/>
    <property type="match status" value="1"/>
</dbReference>
<feature type="domain" description="GIY-YIG" evidence="8">
    <location>
        <begin position="12"/>
        <end position="91"/>
    </location>
</feature>
<evidence type="ECO:0000256" key="1">
    <source>
        <dbReference type="ARBA" id="ARBA00022490"/>
    </source>
</evidence>
<dbReference type="Gene3D" id="1.10.150.20">
    <property type="entry name" value="5' to 3' exonuclease, C-terminal subdomain"/>
    <property type="match status" value="1"/>
</dbReference>
<comment type="caution">
    <text evidence="10">The sequence shown here is derived from an EMBL/GenBank/DDBJ whole genome shotgun (WGS) entry which is preliminary data.</text>
</comment>
<dbReference type="GO" id="GO:0003677">
    <property type="term" value="F:DNA binding"/>
    <property type="evidence" value="ECO:0007669"/>
    <property type="project" value="UniProtKB-UniRule"/>
</dbReference>
<feature type="domain" description="UvrC family homology region profile" evidence="9">
    <location>
        <begin position="334"/>
        <end position="475"/>
    </location>
</feature>
<protein>
    <recommendedName>
        <fullName evidence="7">UvrABC system protein C</fullName>
        <shortName evidence="7">Protein UvrC</shortName>
    </recommendedName>
    <alternativeName>
        <fullName evidence="7">Excinuclease ABC subunit C</fullName>
    </alternativeName>
</protein>
<dbReference type="CDD" id="cd10434">
    <property type="entry name" value="GIY-YIG_UvrC_Cho"/>
    <property type="match status" value="1"/>
</dbReference>
<dbReference type="InterPro" id="IPR001162">
    <property type="entry name" value="UvrC_RNase_H_dom"/>
</dbReference>
<keyword evidence="5 7" id="KW-0234">DNA repair</keyword>
<evidence type="ECO:0000313" key="10">
    <source>
        <dbReference type="EMBL" id="NEN22088.1"/>
    </source>
</evidence>
<dbReference type="GO" id="GO:0009380">
    <property type="term" value="C:excinuclease repair complex"/>
    <property type="evidence" value="ECO:0007669"/>
    <property type="project" value="InterPro"/>
</dbReference>
<comment type="subcellular location">
    <subcellularLocation>
        <location evidence="7">Cytoplasm</location>
    </subcellularLocation>
</comment>
<dbReference type="PROSITE" id="PS50164">
    <property type="entry name" value="GIY_YIG"/>
    <property type="match status" value="1"/>
</dbReference>
<comment type="function">
    <text evidence="7">The UvrABC repair system catalyzes the recognition and processing of DNA lesions. UvrC both incises the 5' and 3' sides of the lesion. The N-terminal half is responsible for the 3' incision and the C-terminal half is responsible for the 5' incision.</text>
</comment>
<dbReference type="InterPro" id="IPR004791">
    <property type="entry name" value="UvrC"/>
</dbReference>
<dbReference type="InterPro" id="IPR041663">
    <property type="entry name" value="DisA/LigA_HHH"/>
</dbReference>
<dbReference type="PANTHER" id="PTHR30562">
    <property type="entry name" value="UVRC/OXIDOREDUCTASE"/>
    <property type="match status" value="1"/>
</dbReference>
<accession>A0A7K3WKM9</accession>
<dbReference type="SUPFAM" id="SSF82771">
    <property type="entry name" value="GIY-YIG endonuclease"/>
    <property type="match status" value="1"/>
</dbReference>
<keyword evidence="6 7" id="KW-0742">SOS response</keyword>
<dbReference type="InterPro" id="IPR000305">
    <property type="entry name" value="GIY-YIG_endonuc"/>
</dbReference>
<dbReference type="Gene3D" id="3.40.1440.10">
    <property type="entry name" value="GIY-YIG endonuclease"/>
    <property type="match status" value="1"/>
</dbReference>
<reference evidence="10 11" key="1">
    <citation type="submission" date="2020-02" db="EMBL/GenBank/DDBJ databases">
        <title>Out from the shadows clarifying the taxonomy of the family Cryomorphaceae and related taxa by utilizing the GTDB taxonomic framework.</title>
        <authorList>
            <person name="Bowman J.P."/>
        </authorList>
    </citation>
    <scope>NUCLEOTIDE SEQUENCE [LARGE SCALE GENOMIC DNA]</scope>
    <source>
        <strain evidence="10 11">QSSC 1-22</strain>
    </source>
</reference>
<dbReference type="RefSeq" id="WP_163282803.1">
    <property type="nucleotide sequence ID" value="NZ_JAAGVY010000001.1"/>
</dbReference>
<dbReference type="FunFam" id="3.40.1440.10:FF:000001">
    <property type="entry name" value="UvrABC system protein C"/>
    <property type="match status" value="1"/>
</dbReference>
<evidence type="ECO:0000256" key="5">
    <source>
        <dbReference type="ARBA" id="ARBA00023204"/>
    </source>
</evidence>
<keyword evidence="4 7" id="KW-0267">Excision nuclease</keyword>
<evidence type="ECO:0000313" key="11">
    <source>
        <dbReference type="Proteomes" id="UP000486602"/>
    </source>
</evidence>
<evidence type="ECO:0000259" key="9">
    <source>
        <dbReference type="PROSITE" id="PS50165"/>
    </source>
</evidence>
<evidence type="ECO:0000256" key="7">
    <source>
        <dbReference type="HAMAP-Rule" id="MF_00203"/>
    </source>
</evidence>
<dbReference type="InterPro" id="IPR047296">
    <property type="entry name" value="GIY-YIG_UvrC_Cho"/>
</dbReference>
<dbReference type="GO" id="GO:0009432">
    <property type="term" value="P:SOS response"/>
    <property type="evidence" value="ECO:0007669"/>
    <property type="project" value="UniProtKB-UniRule"/>
</dbReference>
<evidence type="ECO:0000259" key="8">
    <source>
        <dbReference type="PROSITE" id="PS50164"/>
    </source>
</evidence>
<keyword evidence="11" id="KW-1185">Reference proteome</keyword>
<dbReference type="PROSITE" id="PS50165">
    <property type="entry name" value="UVRC"/>
    <property type="match status" value="1"/>
</dbReference>
<dbReference type="AlphaFoldDB" id="A0A7K3WKM9"/>
<dbReference type="SUPFAM" id="SSF46600">
    <property type="entry name" value="C-terminal UvrC-binding domain of UvrB"/>
    <property type="match status" value="1"/>
</dbReference>
<dbReference type="EMBL" id="JAAGVY010000001">
    <property type="protein sequence ID" value="NEN22088.1"/>
    <property type="molecule type" value="Genomic_DNA"/>
</dbReference>
<dbReference type="SMART" id="SM00465">
    <property type="entry name" value="GIYc"/>
    <property type="match status" value="1"/>
</dbReference>
<keyword evidence="1 7" id="KW-0963">Cytoplasm</keyword>
<dbReference type="Proteomes" id="UP000486602">
    <property type="component" value="Unassembled WGS sequence"/>
</dbReference>
<dbReference type="InterPro" id="IPR010994">
    <property type="entry name" value="RuvA_2-like"/>
</dbReference>
<sequence>MDLSEKIKLLPSNPGVYQFRDENNKIIYIGKAKSLRNRVRSYFLKNGGHSGRTRVMVKRIKDFSFIVVESELDALLLENNLIKQYQPRYNVMLKDDKTYPWICIKHERFPRIFATRTKINDGSEYFGPYASVGMMKTLLNLIRQLYKIRTCKYDLSEKNIALGKFKVCLEYHIGNCKGPCEGLQSLEDYMLQIADIKEIIKGNIGSVITILENRMNAYSEKMEYESAFEIKENIDILHRYKSKSTIVNPAIGDVDVLSVISDLHNGYVNYLKVVDGAVIQSHTMAYKKKLEESDADLLQLGIAEVRVQFNALAKEILIPEAIDMEMENHHFTIPQRGDKKKLLELSTRNAKYFMLDKQKQTRFADPEKHTERIMVQMQKDLRLSEKPAHIECFDNSNFQGTNAVAACVVFRDGKPSKKEYRHFNIKTVVGPDDFASMKEVVFRRYRRMIDEGESLPQLIVVDGGKGQLSSALESLDELGIRGKVAIIGIAKRLEEIFYPGDSAPLYIDKKSETLKILQNARNEAHRFGITHHRNKRSKNTFKTELTDIPGIGKGTAEDLLKKFQSVTRVKKATLAEISEAIGPSKAQAVRTWFNLDSK</sequence>
<comment type="similarity">
    <text evidence="7">Belongs to the UvrC family.</text>
</comment>
<comment type="subunit">
    <text evidence="7">Interacts with UvrB in an incision complex.</text>
</comment>
<dbReference type="NCBIfam" id="TIGR00194">
    <property type="entry name" value="uvrC"/>
    <property type="match status" value="1"/>
</dbReference>
<name>A0A7K3WKM9_9FLAO</name>
<dbReference type="InterPro" id="IPR036876">
    <property type="entry name" value="UVR_dom_sf"/>
</dbReference>
<dbReference type="GO" id="GO:0005737">
    <property type="term" value="C:cytoplasm"/>
    <property type="evidence" value="ECO:0007669"/>
    <property type="project" value="UniProtKB-SubCell"/>
</dbReference>
<keyword evidence="2 7" id="KW-0227">DNA damage</keyword>
<dbReference type="SUPFAM" id="SSF47781">
    <property type="entry name" value="RuvA domain 2-like"/>
    <property type="match status" value="1"/>
</dbReference>
<organism evidence="10 11">
    <name type="scientific">Cryomorpha ignava</name>
    <dbReference type="NCBI Taxonomy" id="101383"/>
    <lineage>
        <taxon>Bacteria</taxon>
        <taxon>Pseudomonadati</taxon>
        <taxon>Bacteroidota</taxon>
        <taxon>Flavobacteriia</taxon>
        <taxon>Flavobacteriales</taxon>
        <taxon>Cryomorphaceae</taxon>
        <taxon>Cryomorpha</taxon>
    </lineage>
</organism>
<evidence type="ECO:0000256" key="6">
    <source>
        <dbReference type="ARBA" id="ARBA00023236"/>
    </source>
</evidence>
<dbReference type="Pfam" id="PF01541">
    <property type="entry name" value="GIY-YIG"/>
    <property type="match status" value="1"/>
</dbReference>
<evidence type="ECO:0000256" key="2">
    <source>
        <dbReference type="ARBA" id="ARBA00022763"/>
    </source>
</evidence>
<dbReference type="Pfam" id="PF22920">
    <property type="entry name" value="UvrC_RNaseH"/>
    <property type="match status" value="1"/>
</dbReference>
<evidence type="ECO:0000256" key="4">
    <source>
        <dbReference type="ARBA" id="ARBA00022881"/>
    </source>
</evidence>
<dbReference type="Pfam" id="PF08459">
    <property type="entry name" value="UvrC_RNaseH_dom"/>
    <property type="match status" value="1"/>
</dbReference>
<evidence type="ECO:0000256" key="3">
    <source>
        <dbReference type="ARBA" id="ARBA00022769"/>
    </source>
</evidence>
<dbReference type="InterPro" id="IPR038476">
    <property type="entry name" value="UvrC_RNase_H_dom_sf"/>
</dbReference>
<dbReference type="GO" id="GO:0006289">
    <property type="term" value="P:nucleotide-excision repair"/>
    <property type="evidence" value="ECO:0007669"/>
    <property type="project" value="UniProtKB-UniRule"/>
</dbReference>
<dbReference type="InterPro" id="IPR050066">
    <property type="entry name" value="UvrABC_protein_C"/>
</dbReference>
<dbReference type="GO" id="GO:0009381">
    <property type="term" value="F:excinuclease ABC activity"/>
    <property type="evidence" value="ECO:0007669"/>
    <property type="project" value="UniProtKB-UniRule"/>
</dbReference>